<dbReference type="Gene3D" id="2.40.50.840">
    <property type="match status" value="1"/>
</dbReference>
<dbReference type="Gene3D" id="3.40.47.10">
    <property type="match status" value="1"/>
</dbReference>
<dbReference type="RefSeq" id="XP_003019013.1">
    <property type="nucleotide sequence ID" value="XM_003018967.1"/>
</dbReference>
<sequence>MAGENLVPVVVGVGDIKNESRRLEDAVEPAYLMINAIYKAISDTGLSPDSCMKLQSCIDSVDVVATWTWPYSDLPTLLSDKLNIQPRHKLYSHHAGNAPAKLFDDAARRLSQGKSQIAVVTGGEALASCMFYLYILREFFVEILRQLGGSECLRTGWEASPIKLDRTGSKRVRSVPAKGIRERRKAYRKQSLRENMKESAKLYAEFSKVAEKNPLSWNFGKLAETEQSLSTITRKNRMICYPYPLLMNAFNTVNLAAACILTTTQTARQLGISEDKWVYPLGGAGTQDSNNCDNTYKPHHSDANNMSVRSNRCFPIVPKLAAFHLGFPSDGSKPLTLLGGLTSFGGAGNNYSMHAITEMVRQLRKYTGTPRHGLILANGGVLSYQHAICLSSCSRRDGLSYPVKNPLPEHVTDVVIPGIDVQAEGEAVIETYTVEFNRDGNPMFAYIVGLLKTTGRRFVANHADDATLEELSDPGKEPIGRSGNYSVVDYSEITIDDILYQ</sequence>
<evidence type="ECO:0000313" key="2">
    <source>
        <dbReference type="EMBL" id="EFE38368.1"/>
    </source>
</evidence>
<dbReference type="GeneID" id="9582418"/>
<dbReference type="HOGENOM" id="CLU_026848_0_0_1"/>
<organism evidence="2 3">
    <name type="scientific">Trichophyton verrucosum (strain HKI 0517)</name>
    <dbReference type="NCBI Taxonomy" id="663202"/>
    <lineage>
        <taxon>Eukaryota</taxon>
        <taxon>Fungi</taxon>
        <taxon>Dikarya</taxon>
        <taxon>Ascomycota</taxon>
        <taxon>Pezizomycotina</taxon>
        <taxon>Eurotiomycetes</taxon>
        <taxon>Eurotiomycetidae</taxon>
        <taxon>Onygenales</taxon>
        <taxon>Arthrodermataceae</taxon>
        <taxon>Trichophyton</taxon>
    </lineage>
</organism>
<evidence type="ECO:0000259" key="1">
    <source>
        <dbReference type="Pfam" id="PF18313"/>
    </source>
</evidence>
<dbReference type="EMBL" id="ACYE01000406">
    <property type="protein sequence ID" value="EFE38368.1"/>
    <property type="molecule type" value="Genomic_DNA"/>
</dbReference>
<dbReference type="Proteomes" id="UP000008383">
    <property type="component" value="Unassembled WGS sequence"/>
</dbReference>
<dbReference type="AlphaFoldDB" id="D4DIL6"/>
<dbReference type="OrthoDB" id="435240at2759"/>
<name>D4DIL6_TRIVH</name>
<dbReference type="GO" id="GO:0016746">
    <property type="term" value="F:acyltransferase activity"/>
    <property type="evidence" value="ECO:0007669"/>
    <property type="project" value="InterPro"/>
</dbReference>
<accession>D4DIL6</accession>
<protein>
    <recommendedName>
        <fullName evidence="1">Thiolase-like protein type 1 additional C-terminal domain-containing protein</fullName>
    </recommendedName>
</protein>
<feature type="domain" description="Thiolase-like protein type 1 additional C-terminal" evidence="1">
    <location>
        <begin position="406"/>
        <end position="483"/>
    </location>
</feature>
<dbReference type="InterPro" id="IPR040771">
    <property type="entry name" value="TLP1_add_C"/>
</dbReference>
<proteinExistence type="predicted"/>
<keyword evidence="3" id="KW-1185">Reference proteome</keyword>
<dbReference type="Pfam" id="PF18313">
    <property type="entry name" value="TLP1_add_C"/>
    <property type="match status" value="1"/>
</dbReference>
<gene>
    <name evidence="2" type="ORF">TRV_07026</name>
</gene>
<dbReference type="SUPFAM" id="SSF53901">
    <property type="entry name" value="Thiolase-like"/>
    <property type="match status" value="1"/>
</dbReference>
<reference evidence="3" key="1">
    <citation type="journal article" date="2011" name="Genome Biol.">
        <title>Comparative and functional genomics provide insights into the pathogenicity of dermatophytic fungi.</title>
        <authorList>
            <person name="Burmester A."/>
            <person name="Shelest E."/>
            <person name="Gloeckner G."/>
            <person name="Heddergott C."/>
            <person name="Schindler S."/>
            <person name="Staib P."/>
            <person name="Heidel A."/>
            <person name="Felder M."/>
            <person name="Petzold A."/>
            <person name="Szafranski K."/>
            <person name="Feuermann M."/>
            <person name="Pedruzzi I."/>
            <person name="Priebe S."/>
            <person name="Groth M."/>
            <person name="Winkler R."/>
            <person name="Li W."/>
            <person name="Kniemeyer O."/>
            <person name="Schroeckh V."/>
            <person name="Hertweck C."/>
            <person name="Hube B."/>
            <person name="White T.C."/>
            <person name="Platzer M."/>
            <person name="Guthke R."/>
            <person name="Heitman J."/>
            <person name="Woestemeyer J."/>
            <person name="Zipfel P.F."/>
            <person name="Monod M."/>
            <person name="Brakhage A.A."/>
        </authorList>
    </citation>
    <scope>NUCLEOTIDE SEQUENCE [LARGE SCALE GENOMIC DNA]</scope>
    <source>
        <strain evidence="3">HKI 0517</strain>
    </source>
</reference>
<dbReference type="KEGG" id="tve:TRV_07026"/>
<comment type="caution">
    <text evidence="2">The sequence shown here is derived from an EMBL/GenBank/DDBJ whole genome shotgun (WGS) entry which is preliminary data.</text>
</comment>
<dbReference type="InterPro" id="IPR016039">
    <property type="entry name" value="Thiolase-like"/>
</dbReference>
<evidence type="ECO:0000313" key="3">
    <source>
        <dbReference type="Proteomes" id="UP000008383"/>
    </source>
</evidence>